<dbReference type="GO" id="GO:0031177">
    <property type="term" value="F:phosphopantetheine binding"/>
    <property type="evidence" value="ECO:0007669"/>
    <property type="project" value="TreeGrafter"/>
</dbReference>
<evidence type="ECO:0000313" key="2">
    <source>
        <dbReference type="EMBL" id="BFO16911.1"/>
    </source>
</evidence>
<dbReference type="SUPFAM" id="SSF56801">
    <property type="entry name" value="Acetyl-CoA synthetase-like"/>
    <property type="match status" value="1"/>
</dbReference>
<accession>A0AAT9HHM3</accession>
<dbReference type="Gene3D" id="3.30.300.30">
    <property type="match status" value="1"/>
</dbReference>
<proteinExistence type="predicted"/>
<dbReference type="InterPro" id="IPR025110">
    <property type="entry name" value="AMP-bd_C"/>
</dbReference>
<reference evidence="2" key="2">
    <citation type="submission" date="2024-07" db="EMBL/GenBank/DDBJ databases">
        <title>Streptomyces haneummycinica sp. nov., a new antibiotic-producing actinobacterium isolated from marine sediment.</title>
        <authorList>
            <person name="Uemura M."/>
            <person name="Hamada M."/>
            <person name="Hirano S."/>
            <person name="Kobayashi K."/>
            <person name="Ohshiro T."/>
            <person name="Kobayashi T."/>
            <person name="Terahara T."/>
        </authorList>
    </citation>
    <scope>NUCLEOTIDE SEQUENCE</scope>
    <source>
        <strain evidence="2">KM77-8</strain>
    </source>
</reference>
<dbReference type="Pfam" id="PF13193">
    <property type="entry name" value="AMP-binding_C"/>
    <property type="match status" value="1"/>
</dbReference>
<protein>
    <recommendedName>
        <fullName evidence="1">AMP-binding enzyme C-terminal domain-containing protein</fullName>
    </recommendedName>
</protein>
<dbReference type="PANTHER" id="PTHR45527">
    <property type="entry name" value="NONRIBOSOMAL PEPTIDE SYNTHETASE"/>
    <property type="match status" value="1"/>
</dbReference>
<reference evidence="2" key="1">
    <citation type="submission" date="2024-06" db="EMBL/GenBank/DDBJ databases">
        <authorList>
            <consortium name="consrtm"/>
            <person name="Uemura M."/>
            <person name="Terahara T."/>
        </authorList>
    </citation>
    <scope>NUCLEOTIDE SEQUENCE</scope>
    <source>
        <strain evidence="2">KM77-8</strain>
    </source>
</reference>
<evidence type="ECO:0000259" key="1">
    <source>
        <dbReference type="Pfam" id="PF13193"/>
    </source>
</evidence>
<sequence length="212" mass="23836">MENIYGPTELTVTITRHRWDPETSPRRCVNGLVPIGTVHSGHDHLLVDEDGAEATEEGELFITGPQMASGYLDPQDDADHFVHRDGRRWYRTGDRVRRLPDGELVYLGRLDSQVQIQGWRVEPTEVEHVLGACDGVTEAVAVGAATRAGTELVVFYTGESRPASQLTRSLRTLLPKGMLPRRFVHLPELPLNSNRKVDRKELTRRATELLDH</sequence>
<dbReference type="Gene3D" id="3.40.50.12780">
    <property type="entry name" value="N-terminal domain of ligase-like"/>
    <property type="match status" value="1"/>
</dbReference>
<dbReference type="InterPro" id="IPR042099">
    <property type="entry name" value="ANL_N_sf"/>
</dbReference>
<dbReference type="EMBL" id="AP035768">
    <property type="protein sequence ID" value="BFO16911.1"/>
    <property type="molecule type" value="Genomic_DNA"/>
</dbReference>
<name>A0AAT9HHM3_9ACTN</name>
<feature type="domain" description="AMP-binding enzyme C-terminal" evidence="1">
    <location>
        <begin position="125"/>
        <end position="196"/>
    </location>
</feature>
<dbReference type="GO" id="GO:0005737">
    <property type="term" value="C:cytoplasm"/>
    <property type="evidence" value="ECO:0007669"/>
    <property type="project" value="TreeGrafter"/>
</dbReference>
<gene>
    <name evidence="2" type="ORF">SHKM778_32990</name>
</gene>
<dbReference type="GO" id="GO:0043041">
    <property type="term" value="P:amino acid activation for nonribosomal peptide biosynthetic process"/>
    <property type="evidence" value="ECO:0007669"/>
    <property type="project" value="TreeGrafter"/>
</dbReference>
<dbReference type="GO" id="GO:0044550">
    <property type="term" value="P:secondary metabolite biosynthetic process"/>
    <property type="evidence" value="ECO:0007669"/>
    <property type="project" value="TreeGrafter"/>
</dbReference>
<dbReference type="AlphaFoldDB" id="A0AAT9HHM3"/>
<organism evidence="2">
    <name type="scientific">Streptomyces haneummycinicus</name>
    <dbReference type="NCBI Taxonomy" id="3074435"/>
    <lineage>
        <taxon>Bacteria</taxon>
        <taxon>Bacillati</taxon>
        <taxon>Actinomycetota</taxon>
        <taxon>Actinomycetes</taxon>
        <taxon>Kitasatosporales</taxon>
        <taxon>Streptomycetaceae</taxon>
        <taxon>Streptomyces</taxon>
    </lineage>
</organism>
<dbReference type="InterPro" id="IPR045851">
    <property type="entry name" value="AMP-bd_C_sf"/>
</dbReference>
<dbReference type="PANTHER" id="PTHR45527:SF1">
    <property type="entry name" value="FATTY ACID SYNTHASE"/>
    <property type="match status" value="1"/>
</dbReference>